<gene>
    <name evidence="2" type="ORF">PLAM_3789</name>
</gene>
<dbReference type="RefSeq" id="WP_235751284.1">
    <property type="nucleotide sequence ID" value="NZ_JBIIEP010000047.1"/>
</dbReference>
<dbReference type="InterPro" id="IPR002850">
    <property type="entry name" value="PIN_toxin-like"/>
</dbReference>
<sequence>MCRDPKDDKILALALSGKAEYIITGDQDLLILNLFQGVKIITIEEFLNLVN</sequence>
<proteinExistence type="predicted"/>
<dbReference type="Pfam" id="PF13470">
    <property type="entry name" value="PIN_3"/>
    <property type="match status" value="1"/>
</dbReference>
<dbReference type="InterPro" id="IPR002716">
    <property type="entry name" value="PIN_dom"/>
</dbReference>
<dbReference type="InterPro" id="IPR029060">
    <property type="entry name" value="PIN-like_dom_sf"/>
</dbReference>
<feature type="domain" description="PIN" evidence="1">
    <location>
        <begin position="2"/>
        <end position="27"/>
    </location>
</feature>
<protein>
    <recommendedName>
        <fullName evidence="1">PIN domain-containing protein</fullName>
    </recommendedName>
</protein>
<evidence type="ECO:0000259" key="1">
    <source>
        <dbReference type="Pfam" id="PF13470"/>
    </source>
</evidence>
<accession>A0A1J1JK81</accession>
<reference evidence="2" key="1">
    <citation type="submission" date="2015-09" db="EMBL/GenBank/DDBJ databases">
        <authorList>
            <person name="Jackson K.R."/>
            <person name="Lunt B.L."/>
            <person name="Fisher J.N.B."/>
            <person name="Gardner A.V."/>
            <person name="Bailey M.E."/>
            <person name="Deus L.M."/>
            <person name="Earl A.S."/>
            <person name="Gibby P.D."/>
            <person name="Hartmann K.A."/>
            <person name="Liu J.E."/>
            <person name="Manci A.M."/>
            <person name="Nielsen D.A."/>
            <person name="Solomon M.B."/>
            <person name="Breakwell D.P."/>
            <person name="Burnett S.H."/>
            <person name="Grose J.H."/>
        </authorList>
    </citation>
    <scope>NUCLEOTIDE SEQUENCE</scope>
    <source>
        <strain evidence="2">7805</strain>
    </source>
</reference>
<organism evidence="2">
    <name type="scientific">Planktothrix agardhii</name>
    <name type="common">Oscillatoria agardhii</name>
    <dbReference type="NCBI Taxonomy" id="1160"/>
    <lineage>
        <taxon>Bacteria</taxon>
        <taxon>Bacillati</taxon>
        <taxon>Cyanobacteriota</taxon>
        <taxon>Cyanophyceae</taxon>
        <taxon>Oscillatoriophycideae</taxon>
        <taxon>Oscillatoriales</taxon>
        <taxon>Microcoleaceae</taxon>
        <taxon>Planktothrix</taxon>
    </lineage>
</organism>
<dbReference type="AlphaFoldDB" id="A0A1J1JK81"/>
<evidence type="ECO:0000313" key="2">
    <source>
        <dbReference type="EMBL" id="CUM61755.1"/>
    </source>
</evidence>
<dbReference type="PANTHER" id="PTHR34610:SF4">
    <property type="entry name" value="SLL8027 PROTEIN"/>
    <property type="match status" value="1"/>
</dbReference>
<dbReference type="EMBL" id="LO018304">
    <property type="protein sequence ID" value="CUM61755.1"/>
    <property type="molecule type" value="Genomic_DNA"/>
</dbReference>
<dbReference type="NCBIfam" id="TIGR00305">
    <property type="entry name" value="putative toxin-antitoxin system toxin component, PIN family"/>
    <property type="match status" value="1"/>
</dbReference>
<dbReference type="PANTHER" id="PTHR34610">
    <property type="entry name" value="SSL7007 PROTEIN"/>
    <property type="match status" value="1"/>
</dbReference>
<name>A0A1J1JK81_PLAAG</name>
<dbReference type="SUPFAM" id="SSF88723">
    <property type="entry name" value="PIN domain-like"/>
    <property type="match status" value="1"/>
</dbReference>